<evidence type="ECO:0000256" key="5">
    <source>
        <dbReference type="ARBA" id="ARBA00023288"/>
    </source>
</evidence>
<sequence length="452" mass="50804">MYLNKRKEKSMKKISVVLIAALVVSLLFGCGKSDDAKGTGKTTLSVWYWGEQEVPGYKAYMEEMVKRYEKKNPDIKVEAVLQESDNLYTAFRTAEAAGEGPDIQYMWGGTQAMEDVWKGNVAPISDYISEEELSVIPKSALAQTNWNGKQWGIPAYGFTYGIAYDKEAMRTAGVDPENPFTTWDEFLECCEKLKSSGITPLGMGLKDGYLPAWIGIFLGQQNMDSVNDMISLMSGQESFTDKKYSEWLEKIAELKEAGYINEDILSLDLYQGQQLIESKKAAMTLHTQPYAVSLEKSLGSDQIGFAKAPVFGTGKFADSVATPSQVYVIPNSAKHKEEAADFLLFLQEEDNIKYLYESANAMMPNNNFDESWVSSEIDRKVLEWQKEDNNFCYQLYFAPMFETDGLIPTVQKMFSEGLAPKDAAVELDEALGKCMEQNPEVHDAFLEWSVEE</sequence>
<keyword evidence="4" id="KW-0564">Palmitate</keyword>
<dbReference type="AlphaFoldDB" id="A5KLU7"/>
<gene>
    <name evidence="6" type="ORF">RUMTOR_01201</name>
</gene>
<keyword evidence="2" id="KW-0732">Signal</keyword>
<dbReference type="PANTHER" id="PTHR43649:SF33">
    <property type="entry name" value="POLYGALACTURONAN_RHAMNOGALACTURONAN-BINDING PROTEIN YTCQ"/>
    <property type="match status" value="1"/>
</dbReference>
<reference evidence="6 7" key="2">
    <citation type="submission" date="2007-04" db="EMBL/GenBank/DDBJ databases">
        <title>Draft genome sequence of Ruminococcus torques (ATCC 27756).</title>
        <authorList>
            <person name="Sudarsanam P."/>
            <person name="Ley R."/>
            <person name="Guruge J."/>
            <person name="Turnbaugh P.J."/>
            <person name="Mahowald M."/>
            <person name="Liep D."/>
            <person name="Gordon J."/>
        </authorList>
    </citation>
    <scope>NUCLEOTIDE SEQUENCE [LARGE SCALE GENOMIC DNA]</scope>
    <source>
        <strain evidence="6 7">ATCC 27756</strain>
    </source>
</reference>
<evidence type="ECO:0000313" key="7">
    <source>
        <dbReference type="Proteomes" id="UP000003577"/>
    </source>
</evidence>
<dbReference type="Pfam" id="PF01547">
    <property type="entry name" value="SBP_bac_1"/>
    <property type="match status" value="1"/>
</dbReference>
<dbReference type="SUPFAM" id="SSF53850">
    <property type="entry name" value="Periplasmic binding protein-like II"/>
    <property type="match status" value="1"/>
</dbReference>
<evidence type="ECO:0000256" key="3">
    <source>
        <dbReference type="ARBA" id="ARBA00023136"/>
    </source>
</evidence>
<dbReference type="Proteomes" id="UP000003577">
    <property type="component" value="Unassembled WGS sequence"/>
</dbReference>
<comment type="caution">
    <text evidence="6">The sequence shown here is derived from an EMBL/GenBank/DDBJ whole genome shotgun (WGS) entry which is preliminary data.</text>
</comment>
<proteinExistence type="predicted"/>
<dbReference type="Gene3D" id="3.40.190.10">
    <property type="entry name" value="Periplasmic binding protein-like II"/>
    <property type="match status" value="2"/>
</dbReference>
<keyword evidence="3" id="KW-0472">Membrane</keyword>
<evidence type="ECO:0000313" key="6">
    <source>
        <dbReference type="EMBL" id="EDK24472.1"/>
    </source>
</evidence>
<protein>
    <submittedName>
        <fullName evidence="6">ABC transporter, solute-binding protein</fullName>
    </submittedName>
</protein>
<keyword evidence="5" id="KW-0449">Lipoprotein</keyword>
<name>A5KLU7_9FIRM</name>
<dbReference type="PaxDb" id="411460-RUMTOR_01201"/>
<dbReference type="HOGENOM" id="CLU_596791_0_0_9"/>
<dbReference type="PROSITE" id="PS51257">
    <property type="entry name" value="PROKAR_LIPOPROTEIN"/>
    <property type="match status" value="1"/>
</dbReference>
<evidence type="ECO:0000256" key="1">
    <source>
        <dbReference type="ARBA" id="ARBA00022475"/>
    </source>
</evidence>
<evidence type="ECO:0000256" key="2">
    <source>
        <dbReference type="ARBA" id="ARBA00022729"/>
    </source>
</evidence>
<evidence type="ECO:0000256" key="4">
    <source>
        <dbReference type="ARBA" id="ARBA00023139"/>
    </source>
</evidence>
<organism evidence="6 7">
    <name type="scientific">[Ruminococcus] torques ATCC 27756</name>
    <dbReference type="NCBI Taxonomy" id="411460"/>
    <lineage>
        <taxon>Bacteria</taxon>
        <taxon>Bacillati</taxon>
        <taxon>Bacillota</taxon>
        <taxon>Clostridia</taxon>
        <taxon>Lachnospirales</taxon>
        <taxon>Lachnospiraceae</taxon>
        <taxon>Mediterraneibacter</taxon>
    </lineage>
</organism>
<dbReference type="EMBL" id="AAVP02000004">
    <property type="protein sequence ID" value="EDK24472.1"/>
    <property type="molecule type" value="Genomic_DNA"/>
</dbReference>
<dbReference type="InterPro" id="IPR050490">
    <property type="entry name" value="Bact_solute-bd_prot1"/>
</dbReference>
<accession>A5KLU7</accession>
<dbReference type="InterPro" id="IPR006059">
    <property type="entry name" value="SBP"/>
</dbReference>
<keyword evidence="1" id="KW-1003">Cell membrane</keyword>
<reference evidence="6 7" key="1">
    <citation type="submission" date="2007-03" db="EMBL/GenBank/DDBJ databases">
        <authorList>
            <person name="Fulton L."/>
            <person name="Clifton S."/>
            <person name="Fulton B."/>
            <person name="Xu J."/>
            <person name="Minx P."/>
            <person name="Pepin K.H."/>
            <person name="Johnson M."/>
            <person name="Thiruvilangam P."/>
            <person name="Bhonagiri V."/>
            <person name="Nash W.E."/>
            <person name="Mardis E.R."/>
            <person name="Wilson R.K."/>
        </authorList>
    </citation>
    <scope>NUCLEOTIDE SEQUENCE [LARGE SCALE GENOMIC DNA]</scope>
    <source>
        <strain evidence="6 7">ATCC 27756</strain>
    </source>
</reference>
<dbReference type="PANTHER" id="PTHR43649">
    <property type="entry name" value="ARABINOSE-BINDING PROTEIN-RELATED"/>
    <property type="match status" value="1"/>
</dbReference>